<reference evidence="2 3" key="1">
    <citation type="journal article" date="2018" name="Evol. Lett.">
        <title>Horizontal gene cluster transfer increased hallucinogenic mushroom diversity.</title>
        <authorList>
            <person name="Reynolds H.T."/>
            <person name="Vijayakumar V."/>
            <person name="Gluck-Thaler E."/>
            <person name="Korotkin H.B."/>
            <person name="Matheny P.B."/>
            <person name="Slot J.C."/>
        </authorList>
    </citation>
    <scope>NUCLEOTIDE SEQUENCE [LARGE SCALE GENOMIC DNA]</scope>
    <source>
        <strain evidence="2 3">SRW20</strain>
    </source>
</reference>
<evidence type="ECO:0000313" key="3">
    <source>
        <dbReference type="Proteomes" id="UP000284706"/>
    </source>
</evidence>
<feature type="region of interest" description="Disordered" evidence="1">
    <location>
        <begin position="29"/>
        <end position="70"/>
    </location>
</feature>
<dbReference type="EMBL" id="NHYE01000885">
    <property type="protein sequence ID" value="PPR01973.1"/>
    <property type="molecule type" value="Genomic_DNA"/>
</dbReference>
<dbReference type="InParanoid" id="A0A409YG35"/>
<accession>A0A409YG35</accession>
<evidence type="ECO:0000256" key="1">
    <source>
        <dbReference type="SAM" id="MobiDB-lite"/>
    </source>
</evidence>
<dbReference type="AlphaFoldDB" id="A0A409YG35"/>
<evidence type="ECO:0000313" key="2">
    <source>
        <dbReference type="EMBL" id="PPR01973.1"/>
    </source>
</evidence>
<proteinExistence type="predicted"/>
<name>A0A409YG35_9AGAR</name>
<feature type="compositionally biased region" description="Gly residues" evidence="1">
    <location>
        <begin position="35"/>
        <end position="44"/>
    </location>
</feature>
<dbReference type="Proteomes" id="UP000284706">
    <property type="component" value="Unassembled WGS sequence"/>
</dbReference>
<organism evidence="2 3">
    <name type="scientific">Gymnopilus dilepis</name>
    <dbReference type="NCBI Taxonomy" id="231916"/>
    <lineage>
        <taxon>Eukaryota</taxon>
        <taxon>Fungi</taxon>
        <taxon>Dikarya</taxon>
        <taxon>Basidiomycota</taxon>
        <taxon>Agaricomycotina</taxon>
        <taxon>Agaricomycetes</taxon>
        <taxon>Agaricomycetidae</taxon>
        <taxon>Agaricales</taxon>
        <taxon>Agaricineae</taxon>
        <taxon>Hymenogastraceae</taxon>
        <taxon>Gymnopilus</taxon>
    </lineage>
</organism>
<protein>
    <submittedName>
        <fullName evidence="2">Uncharacterized protein</fullName>
    </submittedName>
</protein>
<keyword evidence="3" id="KW-1185">Reference proteome</keyword>
<comment type="caution">
    <text evidence="2">The sequence shown here is derived from an EMBL/GenBank/DDBJ whole genome shotgun (WGS) entry which is preliminary data.</text>
</comment>
<feature type="compositionally biased region" description="Gly residues" evidence="1">
    <location>
        <begin position="53"/>
        <end position="63"/>
    </location>
</feature>
<gene>
    <name evidence="2" type="ORF">CVT26_008755</name>
</gene>
<sequence>MSDEAKDTGAVRCNICWKWASTSGGHVCEGVQSRQGGGGGGGGGNDKKNTGGKATGGTSGGGKSKGDGKK</sequence>